<dbReference type="HOGENOM" id="CLU_690450_0_0_10"/>
<sequence>MKRTIYYGIILAAFSVFFYGCDEEDETASPVLNLSESSKEIDFQKNVFEVDLMSNTKWELVNKSLWISAVPGSGDGDAKLTFSIAANEENDRKDSVYYEVITGIEKVRKYFVVSQKGVPAEIAISPWGEKNIDENGEEFEVKVYTNKDWSLDLASADEGWISLSRTEGSREDSIVVVTVNSNVGDVHTGTLTFRAGGASVELIVTQEENSCKAEFTYEGEIYKNVKMKDGRCWMAENLRYVPAGMTVSDDPAEDTGIWYAKMESDADSVKAYGYLYNWSTVLGGESAAEKVKGICPPGYHVPSQEELNVLLESYKREDDKVYLEDLEADGFQCTIGGQRMFNGKFTGVLGYMWASTDASTATVSQNKGLMLSPVLKTASVANARWTVGIGLRCVKDEKK</sequence>
<gene>
    <name evidence="4" type="ORF">HMPREF9449_02173</name>
</gene>
<dbReference type="Pfam" id="PF09603">
    <property type="entry name" value="Fib_succ_major"/>
    <property type="match status" value="1"/>
</dbReference>
<dbReference type="GeneID" id="98069723"/>
<dbReference type="CDD" id="cd14948">
    <property type="entry name" value="BACON"/>
    <property type="match status" value="2"/>
</dbReference>
<evidence type="ECO:0008006" key="6">
    <source>
        <dbReference type="Google" id="ProtNLM"/>
    </source>
</evidence>
<accession>H1DIE4</accession>
<dbReference type="InterPro" id="IPR011871">
    <property type="entry name" value="Fib_succ_major"/>
</dbReference>
<dbReference type="STRING" id="742817.HMPREF9449_02173"/>
<dbReference type="AlphaFoldDB" id="H1DIE4"/>
<reference evidence="4 5" key="1">
    <citation type="submission" date="2012-01" db="EMBL/GenBank/DDBJ databases">
        <title>The Genome Sequence of Odoribacter laneus YIT 12061.</title>
        <authorList>
            <consortium name="The Broad Institute Genome Sequencing Platform"/>
            <person name="Earl A."/>
            <person name="Ward D."/>
            <person name="Feldgarden M."/>
            <person name="Gevers D."/>
            <person name="Morotomi M."/>
            <person name="Young S.K."/>
            <person name="Zeng Q."/>
            <person name="Gargeya S."/>
            <person name="Fitzgerald M."/>
            <person name="Haas B."/>
            <person name="Abouelleil A."/>
            <person name="Alvarado L."/>
            <person name="Arachchi H.M."/>
            <person name="Berlin A."/>
            <person name="Chapman S.B."/>
            <person name="Gearin G."/>
            <person name="Goldberg J."/>
            <person name="Griggs A."/>
            <person name="Gujja S."/>
            <person name="Hansen M."/>
            <person name="Heiman D."/>
            <person name="Howarth C."/>
            <person name="Larimer J."/>
            <person name="Lui A."/>
            <person name="MacDonald P.J.P."/>
            <person name="McCowen C."/>
            <person name="Montmayeur A."/>
            <person name="Murphy C."/>
            <person name="Neiman D."/>
            <person name="Pearson M."/>
            <person name="Priest M."/>
            <person name="Roberts A."/>
            <person name="Saif S."/>
            <person name="Shea T."/>
            <person name="Sisk P."/>
            <person name="Stolte C."/>
            <person name="Sykes S."/>
            <person name="Wortman J."/>
            <person name="Nusbaum C."/>
            <person name="Birren B."/>
        </authorList>
    </citation>
    <scope>NUCLEOTIDE SEQUENCE [LARGE SCALE GENOMIC DNA]</scope>
    <source>
        <strain evidence="4 5">YIT 12061</strain>
    </source>
</reference>
<feature type="domain" description="BACON" evidence="2">
    <location>
        <begin position="155"/>
        <end position="207"/>
    </location>
</feature>
<dbReference type="PROSITE" id="PS51257">
    <property type="entry name" value="PROKAR_LIPOPROTEIN"/>
    <property type="match status" value="1"/>
</dbReference>
<feature type="domain" description="Fibrobacter succinogenes major paralogous" evidence="1">
    <location>
        <begin position="230"/>
        <end position="359"/>
    </location>
</feature>
<dbReference type="eggNOG" id="ENOG5033490">
    <property type="taxonomic scope" value="Bacteria"/>
</dbReference>
<protein>
    <recommendedName>
        <fullName evidence="6">Fibrobacter succinogenes major paralogous domain-containing protein</fullName>
    </recommendedName>
</protein>
<organism evidence="4 5">
    <name type="scientific">Odoribacter laneus YIT 12061</name>
    <dbReference type="NCBI Taxonomy" id="742817"/>
    <lineage>
        <taxon>Bacteria</taxon>
        <taxon>Pseudomonadati</taxon>
        <taxon>Bacteroidota</taxon>
        <taxon>Bacteroidia</taxon>
        <taxon>Bacteroidales</taxon>
        <taxon>Odoribacteraceae</taxon>
        <taxon>Odoribacter</taxon>
    </lineage>
</organism>
<dbReference type="PATRIC" id="fig|742817.3.peg.2322"/>
<keyword evidence="5" id="KW-1185">Reference proteome</keyword>
<dbReference type="RefSeq" id="WP_009137320.1">
    <property type="nucleotide sequence ID" value="NZ_JH594596.1"/>
</dbReference>
<dbReference type="InterPro" id="IPR013783">
    <property type="entry name" value="Ig-like_fold"/>
</dbReference>
<dbReference type="Proteomes" id="UP000004892">
    <property type="component" value="Unassembled WGS sequence"/>
</dbReference>
<evidence type="ECO:0000259" key="3">
    <source>
        <dbReference type="Pfam" id="PF19190"/>
    </source>
</evidence>
<name>H1DIE4_9BACT</name>
<feature type="domain" description="BACON" evidence="3">
    <location>
        <begin position="38"/>
        <end position="92"/>
    </location>
</feature>
<evidence type="ECO:0000259" key="1">
    <source>
        <dbReference type="Pfam" id="PF09603"/>
    </source>
</evidence>
<dbReference type="NCBIfam" id="TIGR02145">
    <property type="entry name" value="Fib_succ_major"/>
    <property type="match status" value="1"/>
</dbReference>
<evidence type="ECO:0000313" key="4">
    <source>
        <dbReference type="EMBL" id="EHP46556.1"/>
    </source>
</evidence>
<dbReference type="InterPro" id="IPR024361">
    <property type="entry name" value="BACON"/>
</dbReference>
<dbReference type="Gene3D" id="2.60.40.10">
    <property type="entry name" value="Immunoglobulins"/>
    <property type="match status" value="2"/>
</dbReference>
<dbReference type="EMBL" id="ADMC01000025">
    <property type="protein sequence ID" value="EHP46556.1"/>
    <property type="molecule type" value="Genomic_DNA"/>
</dbReference>
<comment type="caution">
    <text evidence="4">The sequence shown here is derived from an EMBL/GenBank/DDBJ whole genome shotgun (WGS) entry which is preliminary data.</text>
</comment>
<evidence type="ECO:0000259" key="2">
    <source>
        <dbReference type="Pfam" id="PF13004"/>
    </source>
</evidence>
<evidence type="ECO:0000313" key="5">
    <source>
        <dbReference type="Proteomes" id="UP000004892"/>
    </source>
</evidence>
<dbReference type="Pfam" id="PF19190">
    <property type="entry name" value="BACON_2"/>
    <property type="match status" value="1"/>
</dbReference>
<dbReference type="Pfam" id="PF13004">
    <property type="entry name" value="BACON"/>
    <property type="match status" value="1"/>
</dbReference>
<proteinExistence type="predicted"/>